<evidence type="ECO:0000313" key="1">
    <source>
        <dbReference type="EMBL" id="MED6279137.1"/>
    </source>
</evidence>
<dbReference type="EMBL" id="JAHUTJ010037901">
    <property type="protein sequence ID" value="MED6279137.1"/>
    <property type="molecule type" value="Genomic_DNA"/>
</dbReference>
<comment type="caution">
    <text evidence="1">The sequence shown here is derived from an EMBL/GenBank/DDBJ whole genome shotgun (WGS) entry which is preliminary data.</text>
</comment>
<evidence type="ECO:0000313" key="2">
    <source>
        <dbReference type="Proteomes" id="UP001352852"/>
    </source>
</evidence>
<dbReference type="Proteomes" id="UP001352852">
    <property type="component" value="Unassembled WGS sequence"/>
</dbReference>
<proteinExistence type="predicted"/>
<gene>
    <name evidence="1" type="ORF">CHARACLAT_031487</name>
</gene>
<name>A0ABU7DVR7_9TELE</name>
<accession>A0ABU7DVR7</accession>
<sequence length="85" mass="9508">MADLLHTPSTGAHVLKIMKQNMTMEDLLEDIQARHLRFDTQGKKSGERNTKYSQNTVMINSLAKAPQVIATKDCKVKITALVLKV</sequence>
<reference evidence="1 2" key="1">
    <citation type="submission" date="2021-06" db="EMBL/GenBank/DDBJ databases">
        <authorList>
            <person name="Palmer J.M."/>
        </authorList>
    </citation>
    <scope>NUCLEOTIDE SEQUENCE [LARGE SCALE GENOMIC DNA]</scope>
    <source>
        <strain evidence="1 2">CL_MEX2019</strain>
        <tissue evidence="1">Muscle</tissue>
    </source>
</reference>
<protein>
    <submittedName>
        <fullName evidence="1">Uncharacterized protein</fullName>
    </submittedName>
</protein>
<organism evidence="1 2">
    <name type="scientific">Characodon lateralis</name>
    <dbReference type="NCBI Taxonomy" id="208331"/>
    <lineage>
        <taxon>Eukaryota</taxon>
        <taxon>Metazoa</taxon>
        <taxon>Chordata</taxon>
        <taxon>Craniata</taxon>
        <taxon>Vertebrata</taxon>
        <taxon>Euteleostomi</taxon>
        <taxon>Actinopterygii</taxon>
        <taxon>Neopterygii</taxon>
        <taxon>Teleostei</taxon>
        <taxon>Neoteleostei</taxon>
        <taxon>Acanthomorphata</taxon>
        <taxon>Ovalentaria</taxon>
        <taxon>Atherinomorphae</taxon>
        <taxon>Cyprinodontiformes</taxon>
        <taxon>Goodeidae</taxon>
        <taxon>Characodon</taxon>
    </lineage>
</organism>
<keyword evidence="2" id="KW-1185">Reference proteome</keyword>